<evidence type="ECO:0000259" key="1">
    <source>
        <dbReference type="SMART" id="SM00849"/>
    </source>
</evidence>
<dbReference type="PANTHER" id="PTHR46018:SF4">
    <property type="entry name" value="METALLO-HYDROLASE YHFI-RELATED"/>
    <property type="match status" value="1"/>
</dbReference>
<dbReference type="SMART" id="SM00849">
    <property type="entry name" value="Lactamase_B"/>
    <property type="match status" value="1"/>
</dbReference>
<dbReference type="Pfam" id="PF12706">
    <property type="entry name" value="Lactamase_B_2"/>
    <property type="match status" value="1"/>
</dbReference>
<dbReference type="Proteomes" id="UP000184082">
    <property type="component" value="Unassembled WGS sequence"/>
</dbReference>
<gene>
    <name evidence="2" type="ORF">SAMN02745883_00502</name>
</gene>
<feature type="domain" description="Metallo-beta-lactamase" evidence="1">
    <location>
        <begin position="18"/>
        <end position="212"/>
    </location>
</feature>
<accession>A0A1M6MEA2</accession>
<evidence type="ECO:0000313" key="2">
    <source>
        <dbReference type="EMBL" id="SHJ81663.1"/>
    </source>
</evidence>
<dbReference type="GO" id="GO:0042781">
    <property type="term" value="F:3'-tRNA processing endoribonuclease activity"/>
    <property type="evidence" value="ECO:0007669"/>
    <property type="project" value="TreeGrafter"/>
</dbReference>
<dbReference type="Gene3D" id="3.60.15.10">
    <property type="entry name" value="Ribonuclease Z/Hydroxyacylglutathione hydrolase-like"/>
    <property type="match status" value="1"/>
</dbReference>
<dbReference type="EMBL" id="FRAJ01000004">
    <property type="protein sequence ID" value="SHJ81663.1"/>
    <property type="molecule type" value="Genomic_DNA"/>
</dbReference>
<dbReference type="InterPro" id="IPR001279">
    <property type="entry name" value="Metallo-B-lactamas"/>
</dbReference>
<protein>
    <submittedName>
        <fullName evidence="2">Ribonuclease BN, tRNA processing enzyme</fullName>
    </submittedName>
</protein>
<dbReference type="InterPro" id="IPR036866">
    <property type="entry name" value="RibonucZ/Hydroxyglut_hydro"/>
</dbReference>
<dbReference type="PROSITE" id="PS51257">
    <property type="entry name" value="PROKAR_LIPOPROTEIN"/>
    <property type="match status" value="1"/>
</dbReference>
<name>A0A1M6MEA2_9FIRM</name>
<proteinExistence type="predicted"/>
<evidence type="ECO:0000313" key="3">
    <source>
        <dbReference type="Proteomes" id="UP000184082"/>
    </source>
</evidence>
<dbReference type="PANTHER" id="PTHR46018">
    <property type="entry name" value="ZINC PHOSPHODIESTERASE ELAC PROTEIN 1"/>
    <property type="match status" value="1"/>
</dbReference>
<reference evidence="2 3" key="1">
    <citation type="submission" date="2016-11" db="EMBL/GenBank/DDBJ databases">
        <authorList>
            <person name="Jaros S."/>
            <person name="Januszkiewicz K."/>
            <person name="Wedrychowicz H."/>
        </authorList>
    </citation>
    <scope>NUCLEOTIDE SEQUENCE [LARGE SCALE GENOMIC DNA]</scope>
    <source>
        <strain evidence="2 3">DSM 14501</strain>
    </source>
</reference>
<dbReference type="CDD" id="cd07716">
    <property type="entry name" value="RNaseZ_short-form-like_MBL-fold"/>
    <property type="match status" value="1"/>
</dbReference>
<dbReference type="STRING" id="1121266.SAMN02745883_00502"/>
<sequence length="245" mass="27325">MKITILGNCGPYPSAGGACSGYLLEDGENKILIDCGNGVLSRLLEKINNLDEITAVILTHLHSDHISDAMVLRYAVGINKEKGMLNKSIPLFAPAKPTEIFESLQFKDAFVLNTIDESTVLNFGDMQISFKLMVHPVETYGVVVQKGLKKFVYSSDTKYCNAVEEIAKDADLFLCECNVMEIDKTEDTYHLSGKDVGQIANISKVKRVLITHLWPEYNFNDVLNEVKSIFDGDVEIAEEFKTYEV</sequence>
<dbReference type="RefSeq" id="WP_072965812.1">
    <property type="nucleotide sequence ID" value="NZ_FRAJ01000004.1"/>
</dbReference>
<dbReference type="SUPFAM" id="SSF56281">
    <property type="entry name" value="Metallo-hydrolase/oxidoreductase"/>
    <property type="match status" value="1"/>
</dbReference>
<dbReference type="AlphaFoldDB" id="A0A1M6MEA2"/>
<keyword evidence="3" id="KW-1185">Reference proteome</keyword>
<organism evidence="2 3">
    <name type="scientific">Caminicella sporogenes DSM 14501</name>
    <dbReference type="NCBI Taxonomy" id="1121266"/>
    <lineage>
        <taxon>Bacteria</taxon>
        <taxon>Bacillati</taxon>
        <taxon>Bacillota</taxon>
        <taxon>Clostridia</taxon>
        <taxon>Peptostreptococcales</taxon>
        <taxon>Caminicellaceae</taxon>
        <taxon>Caminicella</taxon>
    </lineage>
</organism>